<evidence type="ECO:0000259" key="3">
    <source>
        <dbReference type="Pfam" id="PF14870"/>
    </source>
</evidence>
<keyword evidence="5" id="KW-1185">Reference proteome</keyword>
<dbReference type="InterPro" id="IPR015943">
    <property type="entry name" value="WD40/YVTN_repeat-like_dom_sf"/>
</dbReference>
<dbReference type="PANTHER" id="PTHR47199:SF2">
    <property type="entry name" value="PHOTOSYSTEM II STABILITY_ASSEMBLY FACTOR HCF136, CHLOROPLASTIC"/>
    <property type="match status" value="1"/>
</dbReference>
<reference evidence="4 5" key="1">
    <citation type="submission" date="2019-12" db="EMBL/GenBank/DDBJ databases">
        <title>Comparative genomics gives insights into the taxonomy of the Azoarcus-Aromatoleum group and reveals separate origins of nif in the plant-associated Azoarcus and non-plant-associated Aromatoleum sub-groups.</title>
        <authorList>
            <person name="Lafos M."/>
            <person name="Maluk M."/>
            <person name="Batista M."/>
            <person name="Junghare M."/>
            <person name="Carmona M."/>
            <person name="Faoro H."/>
            <person name="Cruz L.M."/>
            <person name="Battistoni F."/>
            <person name="De Souza E."/>
            <person name="Pedrosa F."/>
            <person name="Chen W.-M."/>
            <person name="Poole P.S."/>
            <person name="Dixon R.A."/>
            <person name="James E.K."/>
        </authorList>
    </citation>
    <scope>NUCLEOTIDE SEQUENCE [LARGE SCALE GENOMIC DNA]</scope>
    <source>
        <strain evidence="4 5">Td21</strain>
    </source>
</reference>
<dbReference type="InterPro" id="IPR028203">
    <property type="entry name" value="PSII_CF48-like_dom"/>
</dbReference>
<sequence>MMRLLLSSGRSVVPITALLAAVLTFSVPVAAAPVADLLELPAAVNARAIRSLQLAVTRAGERLVAVGERGTVLLSDDHGRSWRQAARVPVSVALTDVHFPTPQLGWAVGHSGVVLHTADGGESWERQLDGKQAAQLVLDDAQAQAGEQAGEQAARRVREAESLVADGPDKPLLGVHFADARRGWVVGAYGLALATTDGGKSWHSLMGRIPNPRGKHLYQVGGDGALLLVSGEQGALFRSTDGGASFAEVRTPYAGTYFGVLRTRSDAVIAFGLRGNAWRSTDGGANWERVDTGQPVTIAAGHPLKDGSLLLGDESGRLLRSTDDGHSVSALAVPPAAGLTGFVQAADGALILSGPRGLTRVEPDLLLSELKK</sequence>
<dbReference type="Pfam" id="PF14870">
    <property type="entry name" value="PSII_BNR"/>
    <property type="match status" value="2"/>
</dbReference>
<dbReference type="EMBL" id="WTVN01000004">
    <property type="protein sequence ID" value="NMG43034.1"/>
    <property type="molecule type" value="Genomic_DNA"/>
</dbReference>
<gene>
    <name evidence="4" type="ORF">GPA22_04735</name>
</gene>
<evidence type="ECO:0000313" key="4">
    <source>
        <dbReference type="EMBL" id="NMG43034.1"/>
    </source>
</evidence>
<accession>A0ABX1PUA4</accession>
<dbReference type="PANTHER" id="PTHR47199">
    <property type="entry name" value="PHOTOSYSTEM II STABILITY/ASSEMBLY FACTOR HCF136, CHLOROPLASTIC"/>
    <property type="match status" value="1"/>
</dbReference>
<keyword evidence="1" id="KW-0602">Photosynthesis</keyword>
<protein>
    <recommendedName>
        <fullName evidence="3">Photosynthesis system II assembly factor Ycf48/Hcf136-like domain-containing protein</fullName>
    </recommendedName>
</protein>
<dbReference type="CDD" id="cd15482">
    <property type="entry name" value="Sialidase_non-viral"/>
    <property type="match status" value="1"/>
</dbReference>
<dbReference type="InterPro" id="IPR036278">
    <property type="entry name" value="Sialidase_sf"/>
</dbReference>
<dbReference type="SUPFAM" id="SSF50939">
    <property type="entry name" value="Sialidases"/>
    <property type="match status" value="1"/>
</dbReference>
<keyword evidence="2" id="KW-0604">Photosystem II</keyword>
<feature type="domain" description="Photosynthesis system II assembly factor Ycf48/Hcf136-like" evidence="3">
    <location>
        <begin position="86"/>
        <end position="137"/>
    </location>
</feature>
<feature type="domain" description="Photosynthesis system II assembly factor Ycf48/Hcf136-like" evidence="3">
    <location>
        <begin position="170"/>
        <end position="288"/>
    </location>
</feature>
<dbReference type="RefSeq" id="WP_169254943.1">
    <property type="nucleotide sequence ID" value="NZ_WTVN01000004.1"/>
</dbReference>
<evidence type="ECO:0000256" key="2">
    <source>
        <dbReference type="ARBA" id="ARBA00023276"/>
    </source>
</evidence>
<evidence type="ECO:0000313" key="5">
    <source>
        <dbReference type="Proteomes" id="UP000623795"/>
    </source>
</evidence>
<name>A0ABX1PUA4_9RHOO</name>
<organism evidence="4 5">
    <name type="scientific">Aromatoleum toluvorans</name>
    <dbReference type="NCBI Taxonomy" id="92002"/>
    <lineage>
        <taxon>Bacteria</taxon>
        <taxon>Pseudomonadati</taxon>
        <taxon>Pseudomonadota</taxon>
        <taxon>Betaproteobacteria</taxon>
        <taxon>Rhodocyclales</taxon>
        <taxon>Rhodocyclaceae</taxon>
        <taxon>Aromatoleum</taxon>
    </lineage>
</organism>
<proteinExistence type="predicted"/>
<comment type="caution">
    <text evidence="4">The sequence shown here is derived from an EMBL/GenBank/DDBJ whole genome shotgun (WGS) entry which is preliminary data.</text>
</comment>
<dbReference type="Proteomes" id="UP000623795">
    <property type="component" value="Unassembled WGS sequence"/>
</dbReference>
<evidence type="ECO:0000256" key="1">
    <source>
        <dbReference type="ARBA" id="ARBA00022531"/>
    </source>
</evidence>
<dbReference type="Gene3D" id="2.130.10.10">
    <property type="entry name" value="YVTN repeat-like/Quinoprotein amine dehydrogenase"/>
    <property type="match status" value="2"/>
</dbReference>